<evidence type="ECO:0000256" key="1">
    <source>
        <dbReference type="ARBA" id="ARBA00022723"/>
    </source>
</evidence>
<name>A0A8T9MXA6_9BASI</name>
<evidence type="ECO:0000256" key="6">
    <source>
        <dbReference type="SAM" id="MobiDB-lite"/>
    </source>
</evidence>
<evidence type="ECO:0000256" key="2">
    <source>
        <dbReference type="ARBA" id="ARBA00022737"/>
    </source>
</evidence>
<evidence type="ECO:0000256" key="3">
    <source>
        <dbReference type="ARBA" id="ARBA00022771"/>
    </source>
</evidence>
<feature type="domain" description="C2H2-type" evidence="7">
    <location>
        <begin position="48"/>
        <end position="77"/>
    </location>
</feature>
<dbReference type="FunFam" id="3.30.160.60:FF:000125">
    <property type="entry name" value="Putative zinc finger protein 143"/>
    <property type="match status" value="2"/>
</dbReference>
<accession>A0A8T9MXA6</accession>
<dbReference type="GO" id="GO:0000981">
    <property type="term" value="F:DNA-binding transcription factor activity, RNA polymerase II-specific"/>
    <property type="evidence" value="ECO:0007669"/>
    <property type="project" value="UniProtKB-ARBA"/>
</dbReference>
<organism evidence="8">
    <name type="scientific">Thecaphora frezii</name>
    <dbReference type="NCBI Taxonomy" id="1269715"/>
    <lineage>
        <taxon>Eukaryota</taxon>
        <taxon>Fungi</taxon>
        <taxon>Dikarya</taxon>
        <taxon>Basidiomycota</taxon>
        <taxon>Ustilaginomycotina</taxon>
        <taxon>Ustilaginomycetes</taxon>
        <taxon>Urocystidales</taxon>
        <taxon>Glomosporiaceae</taxon>
        <taxon>Thecaphora</taxon>
    </lineage>
</organism>
<feature type="domain" description="C2H2-type" evidence="7">
    <location>
        <begin position="18"/>
        <end position="47"/>
    </location>
</feature>
<keyword evidence="1" id="KW-0479">Metal-binding</keyword>
<feature type="domain" description="C2H2-type" evidence="7">
    <location>
        <begin position="106"/>
        <end position="136"/>
    </location>
</feature>
<evidence type="ECO:0000256" key="5">
    <source>
        <dbReference type="PROSITE-ProRule" id="PRU00042"/>
    </source>
</evidence>
<evidence type="ECO:0000313" key="8">
    <source>
        <dbReference type="EMBL" id="UOP57128.1"/>
    </source>
</evidence>
<dbReference type="FunFam" id="3.30.160.60:FF:000690">
    <property type="entry name" value="Zinc finger protein 354C"/>
    <property type="match status" value="1"/>
</dbReference>
<dbReference type="EMBL" id="OM056799">
    <property type="protein sequence ID" value="UOP57128.1"/>
    <property type="molecule type" value="mRNA"/>
</dbReference>
<feature type="compositionally biased region" description="Low complexity" evidence="6">
    <location>
        <begin position="213"/>
        <end position="231"/>
    </location>
</feature>
<dbReference type="Gene3D" id="3.30.160.60">
    <property type="entry name" value="Classic Zinc Finger"/>
    <property type="match status" value="4"/>
</dbReference>
<dbReference type="AlphaFoldDB" id="A0A8T9MXA6"/>
<keyword evidence="3 5" id="KW-0863">Zinc-finger</keyword>
<reference evidence="8" key="1">
    <citation type="submission" date="2021-12" db="EMBL/GenBank/DDBJ databases">
        <authorList>
            <person name="Beltramo D.M."/>
            <person name="Soria N.W."/>
        </authorList>
    </citation>
    <scope>NUCLEOTIDE SEQUENCE</scope>
</reference>
<protein>
    <submittedName>
        <fullName evidence="8">Putative rbf1</fullName>
    </submittedName>
</protein>
<dbReference type="InterPro" id="IPR013087">
    <property type="entry name" value="Znf_C2H2_type"/>
</dbReference>
<dbReference type="InterPro" id="IPR036236">
    <property type="entry name" value="Znf_C2H2_sf"/>
</dbReference>
<keyword evidence="2" id="KW-0677">Repeat</keyword>
<dbReference type="PROSITE" id="PS50157">
    <property type="entry name" value="ZINC_FINGER_C2H2_2"/>
    <property type="match status" value="4"/>
</dbReference>
<feature type="domain" description="C2H2-type" evidence="7">
    <location>
        <begin position="78"/>
        <end position="105"/>
    </location>
</feature>
<dbReference type="SUPFAM" id="SSF57667">
    <property type="entry name" value="beta-beta-alpha zinc fingers"/>
    <property type="match status" value="2"/>
</dbReference>
<dbReference type="GO" id="GO:0008270">
    <property type="term" value="F:zinc ion binding"/>
    <property type="evidence" value="ECO:0007669"/>
    <property type="project" value="UniProtKB-KW"/>
</dbReference>
<evidence type="ECO:0000256" key="4">
    <source>
        <dbReference type="ARBA" id="ARBA00022833"/>
    </source>
</evidence>
<dbReference type="Pfam" id="PF00096">
    <property type="entry name" value="zf-C2H2"/>
    <property type="match status" value="4"/>
</dbReference>
<evidence type="ECO:0000259" key="7">
    <source>
        <dbReference type="PROSITE" id="PS50157"/>
    </source>
</evidence>
<sequence>MDILELVHDDHRTESRPFVCRHPGCPKAFSRRSDLARHARIHSQERPFACRYRGCHKTFIQRSALTVHTRVHTGERPHVCETCSKTFSDSSSLARHRRIHSGRRPYKCLVEGCGKSFCRKTTLIKHTRGKHATASQDAQPGDTVYDALGSNAANPCYQTYQQGWYAQGRRLSYPPELACNVGLHAKHRSASPCAQMHCVSPDPHSRRAKHDLSGPQTSVASSSTSPSSSYDSTLFPLQLSLHGGSMVSGPGSDTSSEGYQFGTQETSPLVGSMQAHHSLVHHAGLSVTASQDGGRYSAKTPFSGPVPLHFSSVDNGYAANGFEAIHPQLMQDTSYSSDALGLHTVSTEEAGTMRIAANPGFVMAVHEVAPYNRTPATPEGYYRPSLGYHGFTHEGGTSYSATMAMNPPNAQGGGPENFLFGTSLRHALSER</sequence>
<dbReference type="GO" id="GO:0000785">
    <property type="term" value="C:chromatin"/>
    <property type="evidence" value="ECO:0007669"/>
    <property type="project" value="TreeGrafter"/>
</dbReference>
<feature type="region of interest" description="Disordered" evidence="6">
    <location>
        <begin position="194"/>
        <end position="231"/>
    </location>
</feature>
<dbReference type="GO" id="GO:0005667">
    <property type="term" value="C:transcription regulator complex"/>
    <property type="evidence" value="ECO:0007669"/>
    <property type="project" value="TreeGrafter"/>
</dbReference>
<dbReference type="GO" id="GO:0031519">
    <property type="term" value="C:PcG protein complex"/>
    <property type="evidence" value="ECO:0007669"/>
    <property type="project" value="TreeGrafter"/>
</dbReference>
<dbReference type="GO" id="GO:0000978">
    <property type="term" value="F:RNA polymerase II cis-regulatory region sequence-specific DNA binding"/>
    <property type="evidence" value="ECO:0007669"/>
    <property type="project" value="TreeGrafter"/>
</dbReference>
<dbReference type="PANTHER" id="PTHR14003:SF19">
    <property type="entry name" value="YY2 TRANSCRIPTION FACTOR"/>
    <property type="match status" value="1"/>
</dbReference>
<dbReference type="SMART" id="SM00355">
    <property type="entry name" value="ZnF_C2H2"/>
    <property type="match status" value="4"/>
</dbReference>
<proteinExistence type="evidence at transcript level"/>
<dbReference type="PANTHER" id="PTHR14003">
    <property type="entry name" value="TRANSCRIPTIONAL REPRESSOR PROTEIN YY"/>
    <property type="match status" value="1"/>
</dbReference>
<keyword evidence="4" id="KW-0862">Zinc</keyword>
<dbReference type="PROSITE" id="PS00028">
    <property type="entry name" value="ZINC_FINGER_C2H2_1"/>
    <property type="match status" value="4"/>
</dbReference>